<reference evidence="1" key="1">
    <citation type="journal article" date="2014" name="Int. J. Syst. Evol. Microbiol.">
        <title>Complete genome sequence of Corynebacterium casei LMG S-19264T (=DSM 44701T), isolated from a smear-ripened cheese.</title>
        <authorList>
            <consortium name="US DOE Joint Genome Institute (JGI-PGF)"/>
            <person name="Walter F."/>
            <person name="Albersmeier A."/>
            <person name="Kalinowski J."/>
            <person name="Ruckert C."/>
        </authorList>
    </citation>
    <scope>NUCLEOTIDE SEQUENCE</scope>
    <source>
        <strain evidence="1">KCTC 12870</strain>
    </source>
</reference>
<reference evidence="1" key="2">
    <citation type="submission" date="2020-09" db="EMBL/GenBank/DDBJ databases">
        <authorList>
            <person name="Sun Q."/>
            <person name="Kim S."/>
        </authorList>
    </citation>
    <scope>NUCLEOTIDE SEQUENCE</scope>
    <source>
        <strain evidence="1">KCTC 12870</strain>
    </source>
</reference>
<comment type="caution">
    <text evidence="1">The sequence shown here is derived from an EMBL/GenBank/DDBJ whole genome shotgun (WGS) entry which is preliminary data.</text>
</comment>
<dbReference type="EMBL" id="BMXG01000003">
    <property type="protein sequence ID" value="GHB93289.1"/>
    <property type="molecule type" value="Genomic_DNA"/>
</dbReference>
<accession>A0A8J3DHF7</accession>
<gene>
    <name evidence="1" type="ORF">GCM10007047_05790</name>
</gene>
<proteinExistence type="predicted"/>
<dbReference type="Proteomes" id="UP000642829">
    <property type="component" value="Unassembled WGS sequence"/>
</dbReference>
<keyword evidence="2" id="KW-1185">Reference proteome</keyword>
<dbReference type="AlphaFoldDB" id="A0A8J3DHF7"/>
<evidence type="ECO:0000313" key="2">
    <source>
        <dbReference type="Proteomes" id="UP000642829"/>
    </source>
</evidence>
<organism evidence="1 2">
    <name type="scientific">Cerasicoccus arenae</name>
    <dbReference type="NCBI Taxonomy" id="424488"/>
    <lineage>
        <taxon>Bacteria</taxon>
        <taxon>Pseudomonadati</taxon>
        <taxon>Verrucomicrobiota</taxon>
        <taxon>Opitutia</taxon>
        <taxon>Puniceicoccales</taxon>
        <taxon>Cerasicoccaceae</taxon>
        <taxon>Cerasicoccus</taxon>
    </lineage>
</organism>
<protein>
    <submittedName>
        <fullName evidence="1">Uncharacterized protein</fullName>
    </submittedName>
</protein>
<evidence type="ECO:0000313" key="1">
    <source>
        <dbReference type="EMBL" id="GHB93289.1"/>
    </source>
</evidence>
<sequence>MTQSTETKNAPDFEVHSVTEKQGRTNWFRLGVAFANKEGKGFTVLLDAQPLGDRLVLLPPKPKDENVHDTADSV</sequence>
<dbReference type="RefSeq" id="WP_189511677.1">
    <property type="nucleotide sequence ID" value="NZ_BMXG01000003.1"/>
</dbReference>
<name>A0A8J3DHF7_9BACT</name>